<dbReference type="EMBL" id="BAAANO010000009">
    <property type="protein sequence ID" value="GAA2003269.1"/>
    <property type="molecule type" value="Genomic_DNA"/>
</dbReference>
<dbReference type="GO" id="GO:0016301">
    <property type="term" value="F:kinase activity"/>
    <property type="evidence" value="ECO:0007669"/>
    <property type="project" value="UniProtKB-KW"/>
</dbReference>
<gene>
    <name evidence="13" type="ORF">GCM10009755_10300</name>
</gene>
<evidence type="ECO:0000259" key="11">
    <source>
        <dbReference type="Pfam" id="PF07730"/>
    </source>
</evidence>
<dbReference type="PANTHER" id="PTHR24421">
    <property type="entry name" value="NITRATE/NITRITE SENSOR PROTEIN NARX-RELATED"/>
    <property type="match status" value="1"/>
</dbReference>
<feature type="compositionally biased region" description="Low complexity" evidence="9">
    <location>
        <begin position="24"/>
        <end position="38"/>
    </location>
</feature>
<keyword evidence="4" id="KW-0808">Transferase</keyword>
<keyword evidence="8" id="KW-0902">Two-component regulatory system</keyword>
<evidence type="ECO:0000256" key="1">
    <source>
        <dbReference type="ARBA" id="ARBA00000085"/>
    </source>
</evidence>
<dbReference type="InterPro" id="IPR025828">
    <property type="entry name" value="Put_sensor_dom"/>
</dbReference>
<evidence type="ECO:0000256" key="10">
    <source>
        <dbReference type="SAM" id="Phobius"/>
    </source>
</evidence>
<evidence type="ECO:0000259" key="12">
    <source>
        <dbReference type="Pfam" id="PF13796"/>
    </source>
</evidence>
<evidence type="ECO:0000256" key="4">
    <source>
        <dbReference type="ARBA" id="ARBA00022679"/>
    </source>
</evidence>
<feature type="transmembrane region" description="Helical" evidence="10">
    <location>
        <begin position="116"/>
        <end position="135"/>
    </location>
</feature>
<evidence type="ECO:0000256" key="8">
    <source>
        <dbReference type="ARBA" id="ARBA00023012"/>
    </source>
</evidence>
<evidence type="ECO:0000256" key="2">
    <source>
        <dbReference type="ARBA" id="ARBA00012438"/>
    </source>
</evidence>
<evidence type="ECO:0000256" key="6">
    <source>
        <dbReference type="ARBA" id="ARBA00022777"/>
    </source>
</evidence>
<keyword evidence="3" id="KW-0597">Phosphoprotein</keyword>
<accession>A0ABP5EQJ7</accession>
<dbReference type="PANTHER" id="PTHR24421:SF10">
    <property type="entry name" value="NITRATE_NITRITE SENSOR PROTEIN NARQ"/>
    <property type="match status" value="1"/>
</dbReference>
<dbReference type="SUPFAM" id="SSF55874">
    <property type="entry name" value="ATPase domain of HSP90 chaperone/DNA topoisomerase II/histidine kinase"/>
    <property type="match status" value="1"/>
</dbReference>
<dbReference type="Proteomes" id="UP001500755">
    <property type="component" value="Unassembled WGS sequence"/>
</dbReference>
<name>A0ABP5EQJ7_9MICO</name>
<protein>
    <recommendedName>
        <fullName evidence="2">histidine kinase</fullName>
        <ecNumber evidence="2">2.7.13.3</ecNumber>
    </recommendedName>
</protein>
<dbReference type="Gene3D" id="3.30.565.10">
    <property type="entry name" value="Histidine kinase-like ATPase, C-terminal domain"/>
    <property type="match status" value="1"/>
</dbReference>
<comment type="caution">
    <text evidence="13">The sequence shown here is derived from an EMBL/GenBank/DDBJ whole genome shotgun (WGS) entry which is preliminary data.</text>
</comment>
<dbReference type="RefSeq" id="WP_344307605.1">
    <property type="nucleotide sequence ID" value="NZ_BAAANO010000009.1"/>
</dbReference>
<feature type="compositionally biased region" description="Pro residues" evidence="9">
    <location>
        <begin position="82"/>
        <end position="95"/>
    </location>
</feature>
<keyword evidence="14" id="KW-1185">Reference proteome</keyword>
<evidence type="ECO:0000256" key="9">
    <source>
        <dbReference type="SAM" id="MobiDB-lite"/>
    </source>
</evidence>
<feature type="transmembrane region" description="Helical" evidence="10">
    <location>
        <begin position="273"/>
        <end position="296"/>
    </location>
</feature>
<dbReference type="Gene3D" id="1.20.5.1930">
    <property type="match status" value="1"/>
</dbReference>
<dbReference type="InterPro" id="IPR011712">
    <property type="entry name" value="Sig_transdc_His_kin_sub3_dim/P"/>
</dbReference>
<keyword evidence="6 13" id="KW-0418">Kinase</keyword>
<reference evidence="14" key="1">
    <citation type="journal article" date="2019" name="Int. J. Syst. Evol. Microbiol.">
        <title>The Global Catalogue of Microorganisms (GCM) 10K type strain sequencing project: providing services to taxonomists for standard genome sequencing and annotation.</title>
        <authorList>
            <consortium name="The Broad Institute Genomics Platform"/>
            <consortium name="The Broad Institute Genome Sequencing Center for Infectious Disease"/>
            <person name="Wu L."/>
            <person name="Ma J."/>
        </authorList>
    </citation>
    <scope>NUCLEOTIDE SEQUENCE [LARGE SCALE GENOMIC DNA]</scope>
    <source>
        <strain evidence="14">JCM 14546</strain>
    </source>
</reference>
<sequence length="541" mass="56353">MTDNVPGTAPDPVPGPTPPPAPDTAPTVPLTAPTAEVPRPGAAPTAEVLRTSPGSAGSPATHPHTGPRTGPTAVVDSGPFTHPVPPAPPVPPTVPVPTRTSAEVPDPSWPKRSPGLLGTANVLVSGLLGVFWLWIPIIMFFTGIGGLLALGSGLLALAVWFFLQRGLNHLERVRAEAIYADRIPVPHTRRSTRGGVGGWFENQWFVLRSAAFWRSTAHHYVKALYGAFVCILVLIGLAVGTQLLATGINPAAQVVNGLGISFGGTARGIVNQILNVGLGVVLLVGSLAVLWFSAYLDRGLDRGLLPPTRSGILQEEVSTLDRARTGALEAATTERLRIERDLHDGVQPMLVALSMKLGMAKAKFDKDPEKAKELLTEAHADSKTAITELRQLARGIHPAVLTDRGLDAAVSAIAGRSPIPVDVHIDLPRRPGEEAESVAYFVVAEALTNIQKHSGATRARVNIVGRPGPAAGGAAGPGASRGTVQISVSDNGHGGAHVVRDGSHTGLAGLADRVTAAKGTWSFTSPLGGPTTIVVEVPCEW</sequence>
<keyword evidence="5" id="KW-0547">Nucleotide-binding</keyword>
<dbReference type="EC" id="2.7.13.3" evidence="2"/>
<keyword evidence="7" id="KW-0067">ATP-binding</keyword>
<evidence type="ECO:0000256" key="5">
    <source>
        <dbReference type="ARBA" id="ARBA00022741"/>
    </source>
</evidence>
<keyword evidence="10" id="KW-0812">Transmembrane</keyword>
<feature type="domain" description="Putative sensor" evidence="12">
    <location>
        <begin position="122"/>
        <end position="305"/>
    </location>
</feature>
<evidence type="ECO:0000313" key="13">
    <source>
        <dbReference type="EMBL" id="GAA2003269.1"/>
    </source>
</evidence>
<feature type="transmembrane region" description="Helical" evidence="10">
    <location>
        <begin position="141"/>
        <end position="163"/>
    </location>
</feature>
<dbReference type="Pfam" id="PF13796">
    <property type="entry name" value="Sensor"/>
    <property type="match status" value="1"/>
</dbReference>
<evidence type="ECO:0000256" key="7">
    <source>
        <dbReference type="ARBA" id="ARBA00022840"/>
    </source>
</evidence>
<dbReference type="Pfam" id="PF07730">
    <property type="entry name" value="HisKA_3"/>
    <property type="match status" value="1"/>
</dbReference>
<evidence type="ECO:0000256" key="3">
    <source>
        <dbReference type="ARBA" id="ARBA00022553"/>
    </source>
</evidence>
<dbReference type="CDD" id="cd16917">
    <property type="entry name" value="HATPase_UhpB-NarQ-NarX-like"/>
    <property type="match status" value="1"/>
</dbReference>
<dbReference type="InterPro" id="IPR050482">
    <property type="entry name" value="Sensor_HK_TwoCompSys"/>
</dbReference>
<feature type="transmembrane region" description="Helical" evidence="10">
    <location>
        <begin position="223"/>
        <end position="245"/>
    </location>
</feature>
<dbReference type="InterPro" id="IPR036890">
    <property type="entry name" value="HATPase_C_sf"/>
</dbReference>
<feature type="compositionally biased region" description="Pro residues" evidence="9">
    <location>
        <begin position="9"/>
        <end position="23"/>
    </location>
</feature>
<organism evidence="13 14">
    <name type="scientific">Brevibacterium samyangense</name>
    <dbReference type="NCBI Taxonomy" id="366888"/>
    <lineage>
        <taxon>Bacteria</taxon>
        <taxon>Bacillati</taxon>
        <taxon>Actinomycetota</taxon>
        <taxon>Actinomycetes</taxon>
        <taxon>Micrococcales</taxon>
        <taxon>Brevibacteriaceae</taxon>
        <taxon>Brevibacterium</taxon>
    </lineage>
</organism>
<proteinExistence type="predicted"/>
<keyword evidence="10" id="KW-1133">Transmembrane helix</keyword>
<feature type="compositionally biased region" description="Low complexity" evidence="9">
    <location>
        <begin position="59"/>
        <end position="73"/>
    </location>
</feature>
<feature type="region of interest" description="Disordered" evidence="9">
    <location>
        <begin position="1"/>
        <end position="108"/>
    </location>
</feature>
<feature type="domain" description="Signal transduction histidine kinase subgroup 3 dimerisation and phosphoacceptor" evidence="11">
    <location>
        <begin position="334"/>
        <end position="401"/>
    </location>
</feature>
<evidence type="ECO:0000313" key="14">
    <source>
        <dbReference type="Proteomes" id="UP001500755"/>
    </source>
</evidence>
<comment type="catalytic activity">
    <reaction evidence="1">
        <text>ATP + protein L-histidine = ADP + protein N-phospho-L-histidine.</text>
        <dbReference type="EC" id="2.7.13.3"/>
    </reaction>
</comment>
<keyword evidence="10" id="KW-0472">Membrane</keyword>